<proteinExistence type="inferred from homology"/>
<dbReference type="GO" id="GO:0006351">
    <property type="term" value="P:DNA-templated transcription"/>
    <property type="evidence" value="ECO:0007669"/>
    <property type="project" value="TreeGrafter"/>
</dbReference>
<reference evidence="3 4" key="1">
    <citation type="submission" date="2019-04" db="EMBL/GenBank/DDBJ databases">
        <title>Microbes associate with the intestines of laboratory mice.</title>
        <authorList>
            <person name="Navarre W."/>
            <person name="Wong E."/>
            <person name="Huang K."/>
            <person name="Tropini C."/>
            <person name="Ng K."/>
            <person name="Yu B."/>
        </authorList>
    </citation>
    <scope>NUCLEOTIDE SEQUENCE [LARGE SCALE GENOMIC DNA]</scope>
    <source>
        <strain evidence="3 4">NM07_P-09</strain>
    </source>
</reference>
<accession>A0A4S2F2H6</accession>
<gene>
    <name evidence="3" type="ORF">E5334_03845</name>
</gene>
<sequence>MATTNVTIRMDEDLKRQADELFAEMGMSFTTAVNVFTRQAIRERRIPFDIFVGSPSASVDRDAVEAALSFSSDYLGDFKRMAK</sequence>
<comment type="similarity">
    <text evidence="1">Belongs to the RelB/DinJ antitoxin family.</text>
</comment>
<protein>
    <submittedName>
        <fullName evidence="3">Type II toxin-antitoxin system RelB/DinJ family antitoxin</fullName>
    </submittedName>
</protein>
<dbReference type="OrthoDB" id="9803128at2"/>
<dbReference type="Proteomes" id="UP000310263">
    <property type="component" value="Unassembled WGS sequence"/>
</dbReference>
<evidence type="ECO:0000313" key="4">
    <source>
        <dbReference type="Proteomes" id="UP000310263"/>
    </source>
</evidence>
<dbReference type="Gene3D" id="1.10.1220.10">
    <property type="entry name" value="Met repressor-like"/>
    <property type="match status" value="1"/>
</dbReference>
<dbReference type="PANTHER" id="PTHR38781">
    <property type="entry name" value="ANTITOXIN DINJ-RELATED"/>
    <property type="match status" value="1"/>
</dbReference>
<name>A0A4S2F2H6_9ACTN</name>
<comment type="caution">
    <text evidence="3">The sequence shown here is derived from an EMBL/GenBank/DDBJ whole genome shotgun (WGS) entry which is preliminary data.</text>
</comment>
<keyword evidence="4" id="KW-1185">Reference proteome</keyword>
<dbReference type="EMBL" id="SRYE01000002">
    <property type="protein sequence ID" value="TGY62557.1"/>
    <property type="molecule type" value="Genomic_DNA"/>
</dbReference>
<dbReference type="PANTHER" id="PTHR38781:SF1">
    <property type="entry name" value="ANTITOXIN DINJ-RELATED"/>
    <property type="match status" value="1"/>
</dbReference>
<keyword evidence="2" id="KW-1277">Toxin-antitoxin system</keyword>
<evidence type="ECO:0000256" key="2">
    <source>
        <dbReference type="ARBA" id="ARBA00022649"/>
    </source>
</evidence>
<evidence type="ECO:0000313" key="3">
    <source>
        <dbReference type="EMBL" id="TGY62557.1"/>
    </source>
</evidence>
<dbReference type="NCBIfam" id="TIGR02384">
    <property type="entry name" value="RelB_DinJ"/>
    <property type="match status" value="1"/>
</dbReference>
<dbReference type="RefSeq" id="WP_136012287.1">
    <property type="nucleotide sequence ID" value="NZ_SRYE01000002.1"/>
</dbReference>
<evidence type="ECO:0000256" key="1">
    <source>
        <dbReference type="ARBA" id="ARBA00010562"/>
    </source>
</evidence>
<dbReference type="InterPro" id="IPR013321">
    <property type="entry name" value="Arc_rbn_hlx_hlx"/>
</dbReference>
<dbReference type="InterPro" id="IPR007337">
    <property type="entry name" value="RelB/DinJ"/>
</dbReference>
<dbReference type="GO" id="GO:0006355">
    <property type="term" value="P:regulation of DNA-templated transcription"/>
    <property type="evidence" value="ECO:0007669"/>
    <property type="project" value="InterPro"/>
</dbReference>
<dbReference type="Pfam" id="PF04221">
    <property type="entry name" value="RelB"/>
    <property type="match status" value="1"/>
</dbReference>
<organism evidence="3 4">
    <name type="scientific">Muricaecibacterium torontonense</name>
    <dbReference type="NCBI Taxonomy" id="3032871"/>
    <lineage>
        <taxon>Bacteria</taxon>
        <taxon>Bacillati</taxon>
        <taxon>Actinomycetota</taxon>
        <taxon>Coriobacteriia</taxon>
        <taxon>Coriobacteriales</taxon>
        <taxon>Atopobiaceae</taxon>
        <taxon>Muricaecibacterium</taxon>
    </lineage>
</organism>
<dbReference type="AlphaFoldDB" id="A0A4S2F2H6"/>